<evidence type="ECO:0000313" key="3">
    <source>
        <dbReference type="Proteomes" id="UP000097892"/>
    </source>
</evidence>
<name>G8XST4_9BETA</name>
<dbReference type="Proteomes" id="UP000097892">
    <property type="component" value="Segment"/>
</dbReference>
<dbReference type="KEGG" id="vg:11464251"/>
<keyword evidence="3" id="KW-1185">Reference proteome</keyword>
<gene>
    <name evidence="2" type="primary">UL21A</name>
</gene>
<dbReference type="GeneID" id="11464251"/>
<reference evidence="2" key="1">
    <citation type="submission" date="2011-12" db="EMBL/GenBank/DDBJ databases">
        <title>Comparative genomics of primate cytomegaloviruses.</title>
        <authorList>
            <person name="Davison A.J."/>
            <person name="Holton M."/>
            <person name="Dolan A."/>
            <person name="Dargan D.J."/>
            <person name="Gatherer D."/>
            <person name="Hayward G.S."/>
        </authorList>
    </citation>
    <scope>NUCLEOTIDE SEQUENCE [LARGE SCALE GENOMIC DNA]</scope>
    <source>
        <strain evidence="2">SqSHV</strain>
    </source>
</reference>
<evidence type="ECO:0000313" key="2">
    <source>
        <dbReference type="EMBL" id="AEV80881.1"/>
    </source>
</evidence>
<evidence type="ECO:0000256" key="1">
    <source>
        <dbReference type="SAM" id="MobiDB-lite"/>
    </source>
</evidence>
<feature type="region of interest" description="Disordered" evidence="1">
    <location>
        <begin position="42"/>
        <end position="79"/>
    </location>
</feature>
<organism evidence="2 3">
    <name type="scientific">Saimiriine betaherpesvirus 4</name>
    <dbReference type="NCBI Taxonomy" id="1535247"/>
    <lineage>
        <taxon>Viruses</taxon>
        <taxon>Duplodnaviria</taxon>
        <taxon>Heunggongvirae</taxon>
        <taxon>Peploviricota</taxon>
        <taxon>Herviviricetes</taxon>
        <taxon>Herpesvirales</taxon>
        <taxon>Orthoherpesviridae</taxon>
        <taxon>Betaherpesvirinae</taxon>
        <taxon>Cytomegalovirus</taxon>
        <taxon>Cytomegalovirus saimiriinebeta4</taxon>
    </lineage>
</organism>
<dbReference type="RefSeq" id="YP_004940192.1">
    <property type="nucleotide sequence ID" value="NC_016448.1"/>
</dbReference>
<dbReference type="EMBL" id="FJ483967">
    <property type="protein sequence ID" value="AEV80881.1"/>
    <property type="molecule type" value="Genomic_DNA"/>
</dbReference>
<accession>G8XST4</accession>
<proteinExistence type="predicted"/>
<protein>
    <submittedName>
        <fullName evidence="2">Protein UL21A</fullName>
    </submittedName>
</protein>
<sequence length="91" mass="10341">MGSGVVTTVEPATRNVYLGARIVFPPIQRRLSIRPRVNVSRRPRSRWQFDGRDDESVNDDGFEDSRRPADHAFLSPPGPPRFFIGDEMICV</sequence>